<dbReference type="Proteomes" id="UP000272942">
    <property type="component" value="Unassembled WGS sequence"/>
</dbReference>
<evidence type="ECO:0000313" key="3">
    <source>
        <dbReference type="Proteomes" id="UP000272942"/>
    </source>
</evidence>
<reference evidence="4" key="1">
    <citation type="submission" date="2016-06" db="UniProtKB">
        <authorList>
            <consortium name="WormBaseParasite"/>
        </authorList>
    </citation>
    <scope>IDENTIFICATION</scope>
</reference>
<proteinExistence type="predicted"/>
<reference evidence="2 3" key="2">
    <citation type="submission" date="2018-11" db="EMBL/GenBank/DDBJ databases">
        <authorList>
            <consortium name="Pathogen Informatics"/>
        </authorList>
    </citation>
    <scope>NUCLEOTIDE SEQUENCE [LARGE SCALE GENOMIC DNA]</scope>
    <source>
        <strain evidence="2 3">Egypt</strain>
    </source>
</reference>
<keyword evidence="3" id="KW-1185">Reference proteome</keyword>
<evidence type="ECO:0000256" key="1">
    <source>
        <dbReference type="SAM" id="MobiDB-lite"/>
    </source>
</evidence>
<name>A0A183B696_9TREM</name>
<organism evidence="4">
    <name type="scientific">Echinostoma caproni</name>
    <dbReference type="NCBI Taxonomy" id="27848"/>
    <lineage>
        <taxon>Eukaryota</taxon>
        <taxon>Metazoa</taxon>
        <taxon>Spiralia</taxon>
        <taxon>Lophotrochozoa</taxon>
        <taxon>Platyhelminthes</taxon>
        <taxon>Trematoda</taxon>
        <taxon>Digenea</taxon>
        <taxon>Plagiorchiida</taxon>
        <taxon>Echinostomata</taxon>
        <taxon>Echinostomatoidea</taxon>
        <taxon>Echinostomatidae</taxon>
        <taxon>Echinostoma</taxon>
    </lineage>
</organism>
<protein>
    <submittedName>
        <fullName evidence="4">FLZ-type domain-containing protein</fullName>
    </submittedName>
</protein>
<accession>A0A183B696</accession>
<dbReference type="EMBL" id="UZAN01058376">
    <property type="protein sequence ID" value="VDP92003.1"/>
    <property type="molecule type" value="Genomic_DNA"/>
</dbReference>
<gene>
    <name evidence="2" type="ORF">ECPE_LOCUS14731</name>
</gene>
<dbReference type="WBParaSite" id="ECPE_0001477101-mRNA-1">
    <property type="protein sequence ID" value="ECPE_0001477101-mRNA-1"/>
    <property type="gene ID" value="ECPE_0001477101"/>
</dbReference>
<dbReference type="AlphaFoldDB" id="A0A183B696"/>
<feature type="region of interest" description="Disordered" evidence="1">
    <location>
        <begin position="1"/>
        <end position="43"/>
    </location>
</feature>
<evidence type="ECO:0000313" key="4">
    <source>
        <dbReference type="WBParaSite" id="ECPE_0001477101-mRNA-1"/>
    </source>
</evidence>
<evidence type="ECO:0000313" key="2">
    <source>
        <dbReference type="EMBL" id="VDP92003.1"/>
    </source>
</evidence>
<sequence length="85" mass="9402">MNFDPRASVLDEMTTEARGKPSLQGTTCISTPPPPPQRMAKPDGSANFANYEAAPSETVGTFRGRFLYICFSCSNHSYFEAFLWS</sequence>